<evidence type="ECO:0000313" key="3">
    <source>
        <dbReference type="Proteomes" id="UP000705867"/>
    </source>
</evidence>
<proteinExistence type="predicted"/>
<organism evidence="2 3">
    <name type="scientific">Candidatus Nitrobium versatile</name>
    <dbReference type="NCBI Taxonomy" id="2884831"/>
    <lineage>
        <taxon>Bacteria</taxon>
        <taxon>Pseudomonadati</taxon>
        <taxon>Nitrospirota</taxon>
        <taxon>Nitrospiria</taxon>
        <taxon>Nitrospirales</taxon>
        <taxon>Nitrospiraceae</taxon>
        <taxon>Candidatus Nitrobium</taxon>
    </lineage>
</organism>
<feature type="transmembrane region" description="Helical" evidence="1">
    <location>
        <begin position="6"/>
        <end position="23"/>
    </location>
</feature>
<comment type="caution">
    <text evidence="2">The sequence shown here is derived from an EMBL/GenBank/DDBJ whole genome shotgun (WGS) entry which is preliminary data.</text>
</comment>
<name>A0A953JE72_9BACT</name>
<dbReference type="Proteomes" id="UP000705867">
    <property type="component" value="Unassembled WGS sequence"/>
</dbReference>
<protein>
    <submittedName>
        <fullName evidence="2">Uncharacterized protein</fullName>
    </submittedName>
</protein>
<reference evidence="2" key="2">
    <citation type="submission" date="2021-08" db="EMBL/GenBank/DDBJ databases">
        <authorList>
            <person name="Dalcin Martins P."/>
        </authorList>
    </citation>
    <scope>NUCLEOTIDE SEQUENCE</scope>
    <source>
        <strain evidence="2">MAG_39</strain>
    </source>
</reference>
<keyword evidence="1" id="KW-0472">Membrane</keyword>
<accession>A0A953JE72</accession>
<sequence>MRSTEIGVFIFLLGLLGLNWPFLEIFRLHVGAYLAVFWIVFIVLVAVASRYSGGRSGPNIGG</sequence>
<gene>
    <name evidence="2" type="ORF">K8I29_12045</name>
</gene>
<dbReference type="AlphaFoldDB" id="A0A953JE72"/>
<feature type="transmembrane region" description="Helical" evidence="1">
    <location>
        <begin position="30"/>
        <end position="49"/>
    </location>
</feature>
<evidence type="ECO:0000256" key="1">
    <source>
        <dbReference type="SAM" id="Phobius"/>
    </source>
</evidence>
<keyword evidence="1" id="KW-0812">Transmembrane</keyword>
<reference evidence="2" key="1">
    <citation type="journal article" date="2021" name="bioRxiv">
        <title>Unraveling nitrogen, sulfur and carbon metabolic pathways and microbial community transcriptional responses to substrate deprivation and toxicity stresses in a bioreactor mimicking anoxic brackish coastal sediment conditions.</title>
        <authorList>
            <person name="Martins P.D."/>
            <person name="Echeveste M.J."/>
            <person name="Arshad A."/>
            <person name="Kurth J."/>
            <person name="Ouboter H."/>
            <person name="Jetten M.S.M."/>
            <person name="Welte C.U."/>
        </authorList>
    </citation>
    <scope>NUCLEOTIDE SEQUENCE</scope>
    <source>
        <strain evidence="2">MAG_39</strain>
    </source>
</reference>
<keyword evidence="1" id="KW-1133">Transmembrane helix</keyword>
<dbReference type="EMBL" id="JAIOIV010000097">
    <property type="protein sequence ID" value="MBZ0156925.1"/>
    <property type="molecule type" value="Genomic_DNA"/>
</dbReference>
<evidence type="ECO:0000313" key="2">
    <source>
        <dbReference type="EMBL" id="MBZ0156925.1"/>
    </source>
</evidence>